<keyword evidence="3" id="KW-0732">Signal</keyword>
<keyword evidence="2" id="KW-1133">Transmembrane helix</keyword>
<protein>
    <recommendedName>
        <fullName evidence="6">Mid2 domain-containing protein</fullName>
    </recommendedName>
</protein>
<feature type="region of interest" description="Disordered" evidence="1">
    <location>
        <begin position="215"/>
        <end position="237"/>
    </location>
</feature>
<evidence type="ECO:0000313" key="4">
    <source>
        <dbReference type="EMBL" id="CAG7555877.1"/>
    </source>
</evidence>
<feature type="compositionally biased region" description="Polar residues" evidence="1">
    <location>
        <begin position="216"/>
        <end position="227"/>
    </location>
</feature>
<feature type="region of interest" description="Disordered" evidence="1">
    <location>
        <begin position="134"/>
        <end position="175"/>
    </location>
</feature>
<reference evidence="4" key="1">
    <citation type="submission" date="2021-05" db="EMBL/GenBank/DDBJ databases">
        <authorList>
            <person name="Khan N."/>
        </authorList>
    </citation>
    <scope>NUCLEOTIDE SEQUENCE</scope>
</reference>
<comment type="caution">
    <text evidence="4">The sequence shown here is derived from an EMBL/GenBank/DDBJ whole genome shotgun (WGS) entry which is preliminary data.</text>
</comment>
<evidence type="ECO:0000256" key="2">
    <source>
        <dbReference type="SAM" id="Phobius"/>
    </source>
</evidence>
<dbReference type="Proteomes" id="UP000693738">
    <property type="component" value="Unassembled WGS sequence"/>
</dbReference>
<dbReference type="AlphaFoldDB" id="A0A8J2N8S6"/>
<feature type="transmembrane region" description="Helical" evidence="2">
    <location>
        <begin position="182"/>
        <end position="207"/>
    </location>
</feature>
<organism evidence="4 5">
    <name type="scientific">Fusarium equiseti</name>
    <name type="common">Fusarium scirpi</name>
    <dbReference type="NCBI Taxonomy" id="61235"/>
    <lineage>
        <taxon>Eukaryota</taxon>
        <taxon>Fungi</taxon>
        <taxon>Dikarya</taxon>
        <taxon>Ascomycota</taxon>
        <taxon>Pezizomycotina</taxon>
        <taxon>Sordariomycetes</taxon>
        <taxon>Hypocreomycetidae</taxon>
        <taxon>Hypocreales</taxon>
        <taxon>Nectriaceae</taxon>
        <taxon>Fusarium</taxon>
        <taxon>Fusarium incarnatum-equiseti species complex</taxon>
    </lineage>
</organism>
<evidence type="ECO:0000256" key="3">
    <source>
        <dbReference type="SAM" id="SignalP"/>
    </source>
</evidence>
<sequence>MHSLYIVGLAFAALGKCESMFINPKQNLADNSFAENPVYELDENVKIEWKTDRKGGCNLFLWQTWPQPSVAHYEKLLDNTTDASYVWNASAWDVTSKPWVMNDNDIPSFHFALYSSDLDIQLANSGNFNISKTTADGLEPSATSMSAPSATSSETESSTNSHESEPTQIPATEPQNHGLSTAALVGISVGVTFAGLLISGIIGIFLWRRFRRDRGGSQTSESSTDEPSFSKAELGNTQVLQIGRSELDSEREAQELWDTQKMAELGDENKVRVVVGLHEAP</sequence>
<name>A0A8J2N8S6_FUSEQ</name>
<gene>
    <name evidence="4" type="ORF">FEQUK3_LOCUS1584</name>
</gene>
<keyword evidence="2" id="KW-0472">Membrane</keyword>
<evidence type="ECO:0000256" key="1">
    <source>
        <dbReference type="SAM" id="MobiDB-lite"/>
    </source>
</evidence>
<feature type="signal peptide" evidence="3">
    <location>
        <begin position="1"/>
        <end position="19"/>
    </location>
</feature>
<feature type="compositionally biased region" description="Low complexity" evidence="1">
    <location>
        <begin position="139"/>
        <end position="161"/>
    </location>
</feature>
<keyword evidence="2" id="KW-0812">Transmembrane</keyword>
<dbReference type="EMBL" id="CAJSTJ010000077">
    <property type="protein sequence ID" value="CAG7555877.1"/>
    <property type="molecule type" value="Genomic_DNA"/>
</dbReference>
<evidence type="ECO:0008006" key="6">
    <source>
        <dbReference type="Google" id="ProtNLM"/>
    </source>
</evidence>
<feature type="chain" id="PRO_5035257652" description="Mid2 domain-containing protein" evidence="3">
    <location>
        <begin position="20"/>
        <end position="281"/>
    </location>
</feature>
<accession>A0A8J2N8S6</accession>
<proteinExistence type="predicted"/>
<evidence type="ECO:0000313" key="5">
    <source>
        <dbReference type="Proteomes" id="UP000693738"/>
    </source>
</evidence>